<dbReference type="InterPro" id="IPR011990">
    <property type="entry name" value="TPR-like_helical_dom_sf"/>
</dbReference>
<keyword evidence="2" id="KW-0175">Coiled coil</keyword>
<feature type="signal peptide" evidence="2">
    <location>
        <begin position="1"/>
        <end position="26"/>
    </location>
</feature>
<dbReference type="InterPro" id="IPR032519">
    <property type="entry name" value="YbgF_tri"/>
</dbReference>
<dbReference type="Pfam" id="PF13525">
    <property type="entry name" value="YfiO"/>
    <property type="match status" value="1"/>
</dbReference>
<evidence type="ECO:0000256" key="2">
    <source>
        <dbReference type="HAMAP-Rule" id="MF_02066"/>
    </source>
</evidence>
<dbReference type="Gene3D" id="1.25.40.10">
    <property type="entry name" value="Tetratricopeptide repeat domain"/>
    <property type="match status" value="1"/>
</dbReference>
<dbReference type="EMBL" id="WNLA01000015">
    <property type="protein sequence ID" value="MTW04392.1"/>
    <property type="molecule type" value="Genomic_DNA"/>
</dbReference>
<dbReference type="Gene3D" id="1.20.5.110">
    <property type="match status" value="1"/>
</dbReference>
<dbReference type="AlphaFoldDB" id="A0A6L6Q5I3"/>
<feature type="coiled-coil region" evidence="2">
    <location>
        <begin position="72"/>
        <end position="99"/>
    </location>
</feature>
<keyword evidence="2" id="KW-0131">Cell cycle</keyword>
<proteinExistence type="inferred from homology"/>
<gene>
    <name evidence="5" type="primary">ybgF</name>
    <name evidence="2" type="synonym">cpoB</name>
    <name evidence="5" type="ORF">GM668_20130</name>
</gene>
<comment type="subcellular location">
    <subcellularLocation>
        <location evidence="2">Periplasm</location>
    </subcellularLocation>
</comment>
<dbReference type="RefSeq" id="WP_155440746.1">
    <property type="nucleotide sequence ID" value="NZ_WNLA01000015.1"/>
</dbReference>
<dbReference type="InterPro" id="IPR039565">
    <property type="entry name" value="BamD-like"/>
</dbReference>
<evidence type="ECO:0000256" key="1">
    <source>
        <dbReference type="ARBA" id="ARBA00022729"/>
    </source>
</evidence>
<dbReference type="GO" id="GO:0070206">
    <property type="term" value="P:protein trimerization"/>
    <property type="evidence" value="ECO:0007669"/>
    <property type="project" value="InterPro"/>
</dbReference>
<protein>
    <recommendedName>
        <fullName evidence="2">Cell division coordinator CpoB</fullName>
    </recommendedName>
</protein>
<feature type="domain" description="YbgF trimerisation" evidence="4">
    <location>
        <begin position="62"/>
        <end position="118"/>
    </location>
</feature>
<dbReference type="Proteomes" id="UP000484015">
    <property type="component" value="Unassembled WGS sequence"/>
</dbReference>
<feature type="chain" id="PRO_5027197196" description="Cell division coordinator CpoB" evidence="2">
    <location>
        <begin position="27"/>
        <end position="252"/>
    </location>
</feature>
<keyword evidence="2" id="KW-0132">Cell division</keyword>
<dbReference type="HAMAP" id="MF_02066">
    <property type="entry name" value="CpoB"/>
    <property type="match status" value="1"/>
</dbReference>
<dbReference type="NCBIfam" id="TIGR02795">
    <property type="entry name" value="tol_pal_ybgF"/>
    <property type="match status" value="1"/>
</dbReference>
<dbReference type="InterPro" id="IPR014162">
    <property type="entry name" value="CpoB_C"/>
</dbReference>
<keyword evidence="1 2" id="KW-0732">Signal</keyword>
<name>A0A6L6Q5I3_9BURK</name>
<keyword evidence="6" id="KW-1185">Reference proteome</keyword>
<accession>A0A6L6Q5I3</accession>
<dbReference type="OrthoDB" id="8525418at2"/>
<dbReference type="GO" id="GO:0030288">
    <property type="term" value="C:outer membrane-bounded periplasmic space"/>
    <property type="evidence" value="ECO:0007669"/>
    <property type="project" value="UniProtKB-UniRule"/>
</dbReference>
<comment type="function">
    <text evidence="2">Mediates coordination of peptidoglycan synthesis and outer membrane constriction during cell division.</text>
</comment>
<evidence type="ECO:0000313" key="6">
    <source>
        <dbReference type="Proteomes" id="UP000484015"/>
    </source>
</evidence>
<keyword evidence="2" id="KW-0574">Periplasm</keyword>
<organism evidence="5 6">
    <name type="scientific">Pseudoduganella ginsengisoli</name>
    <dbReference type="NCBI Taxonomy" id="1462440"/>
    <lineage>
        <taxon>Bacteria</taxon>
        <taxon>Pseudomonadati</taxon>
        <taxon>Pseudomonadota</taxon>
        <taxon>Betaproteobacteria</taxon>
        <taxon>Burkholderiales</taxon>
        <taxon>Oxalobacteraceae</taxon>
        <taxon>Telluria group</taxon>
        <taxon>Pseudoduganella</taxon>
    </lineage>
</organism>
<comment type="caution">
    <text evidence="5">The sequence shown here is derived from an EMBL/GenBank/DDBJ whole genome shotgun (WGS) entry which is preliminary data.</text>
</comment>
<dbReference type="GO" id="GO:0043093">
    <property type="term" value="P:FtsZ-dependent cytokinesis"/>
    <property type="evidence" value="ECO:0007669"/>
    <property type="project" value="UniProtKB-UniRule"/>
</dbReference>
<dbReference type="SUPFAM" id="SSF48452">
    <property type="entry name" value="TPR-like"/>
    <property type="match status" value="1"/>
</dbReference>
<feature type="domain" description="Outer membrane lipoprotein BamD-like" evidence="3">
    <location>
        <begin position="131"/>
        <end position="250"/>
    </location>
</feature>
<sequence length="252" mass="27739" precursor="true">MTTLTKSGLAAAVLAAFTYLPLQANAALFDDDEARKAILDLRAKVEAMRTELSGRIDNKTDKSSTLDLVNTQEQTMAEIAKLRGQIEVLANELSNVQKRQKDLYIDLDARIRKLEPKTVTVEGKQGTVDPTEQKAYDAAVLLLKGGDYKNAALALGDFVRMYPESIYAANAQYFLGNTYYVQKDCKGAILAQQLVVKNYPDSPRAADAMLNIATCQTELKAVANAKKTLTDLISKYPDTPQAQEARDRLKGK</sequence>
<comment type="similarity">
    <text evidence="2">Belongs to the CpoB family.</text>
</comment>
<dbReference type="InterPro" id="IPR034706">
    <property type="entry name" value="CpoB"/>
</dbReference>
<evidence type="ECO:0000313" key="5">
    <source>
        <dbReference type="EMBL" id="MTW04392.1"/>
    </source>
</evidence>
<reference evidence="5 6" key="1">
    <citation type="submission" date="2019-11" db="EMBL/GenBank/DDBJ databases">
        <title>Type strains purchased from KCTC, JCM and DSMZ.</title>
        <authorList>
            <person name="Lu H."/>
        </authorList>
    </citation>
    <scope>NUCLEOTIDE SEQUENCE [LARGE SCALE GENOMIC DNA]</scope>
    <source>
        <strain evidence="5 6">KCTC 42409</strain>
    </source>
</reference>
<evidence type="ECO:0000259" key="4">
    <source>
        <dbReference type="Pfam" id="PF16331"/>
    </source>
</evidence>
<evidence type="ECO:0000259" key="3">
    <source>
        <dbReference type="Pfam" id="PF13525"/>
    </source>
</evidence>
<dbReference type="Pfam" id="PF16331">
    <property type="entry name" value="TolA_bind_tri"/>
    <property type="match status" value="1"/>
</dbReference>